<protein>
    <submittedName>
        <fullName evidence="1">Uncharacterized protein</fullName>
    </submittedName>
</protein>
<proteinExistence type="predicted"/>
<gene>
    <name evidence="1" type="ORF">L6452_44548</name>
</gene>
<reference evidence="2" key="1">
    <citation type="journal article" date="2022" name="Mol. Ecol. Resour.">
        <title>The genomes of chicory, endive, great burdock and yacon provide insights into Asteraceae palaeo-polyploidization history and plant inulin production.</title>
        <authorList>
            <person name="Fan W."/>
            <person name="Wang S."/>
            <person name="Wang H."/>
            <person name="Wang A."/>
            <person name="Jiang F."/>
            <person name="Liu H."/>
            <person name="Zhao H."/>
            <person name="Xu D."/>
            <person name="Zhang Y."/>
        </authorList>
    </citation>
    <scope>NUCLEOTIDE SEQUENCE [LARGE SCALE GENOMIC DNA]</scope>
    <source>
        <strain evidence="2">cv. Niubang</strain>
    </source>
</reference>
<comment type="caution">
    <text evidence="1">The sequence shown here is derived from an EMBL/GenBank/DDBJ whole genome shotgun (WGS) entry which is preliminary data.</text>
</comment>
<dbReference type="EMBL" id="CM042064">
    <property type="protein sequence ID" value="KAI3665913.1"/>
    <property type="molecule type" value="Genomic_DNA"/>
</dbReference>
<reference evidence="1 2" key="2">
    <citation type="journal article" date="2022" name="Mol. Ecol. Resour.">
        <title>The genomes of chicory, endive, great burdock and yacon provide insights into Asteraceae paleo-polyploidization history and plant inulin production.</title>
        <authorList>
            <person name="Fan W."/>
            <person name="Wang S."/>
            <person name="Wang H."/>
            <person name="Wang A."/>
            <person name="Jiang F."/>
            <person name="Liu H."/>
            <person name="Zhao H."/>
            <person name="Xu D."/>
            <person name="Zhang Y."/>
        </authorList>
    </citation>
    <scope>NUCLEOTIDE SEQUENCE [LARGE SCALE GENOMIC DNA]</scope>
    <source>
        <strain evidence="2">cv. Niubang</strain>
        <tissue evidence="1">Leaf</tissue>
    </source>
</reference>
<evidence type="ECO:0000313" key="1">
    <source>
        <dbReference type="EMBL" id="KAI3665913.1"/>
    </source>
</evidence>
<keyword evidence="2" id="KW-1185">Reference proteome</keyword>
<sequence>MCCLVVEIGIRQWELTGIPCKHVVATNWNMAANGSDVVPESWVDNSYRLSTWKEMYSFKIEPINGSMLWEKDNCPTTLVPPNHHKQVGRPKKKRRKTTEELSQRSGDNGKMSRKGKTVTCDKCKNKGHNSRTCKGQGGPSQDRA</sequence>
<accession>A0ACB8XGI4</accession>
<dbReference type="Proteomes" id="UP001055879">
    <property type="component" value="Linkage Group LG18"/>
</dbReference>
<organism evidence="1 2">
    <name type="scientific">Arctium lappa</name>
    <name type="common">Greater burdock</name>
    <name type="synonym">Lappa major</name>
    <dbReference type="NCBI Taxonomy" id="4217"/>
    <lineage>
        <taxon>Eukaryota</taxon>
        <taxon>Viridiplantae</taxon>
        <taxon>Streptophyta</taxon>
        <taxon>Embryophyta</taxon>
        <taxon>Tracheophyta</taxon>
        <taxon>Spermatophyta</taxon>
        <taxon>Magnoliopsida</taxon>
        <taxon>eudicotyledons</taxon>
        <taxon>Gunneridae</taxon>
        <taxon>Pentapetalae</taxon>
        <taxon>asterids</taxon>
        <taxon>campanulids</taxon>
        <taxon>Asterales</taxon>
        <taxon>Asteraceae</taxon>
        <taxon>Carduoideae</taxon>
        <taxon>Cardueae</taxon>
        <taxon>Arctiinae</taxon>
        <taxon>Arctium</taxon>
    </lineage>
</organism>
<evidence type="ECO:0000313" key="2">
    <source>
        <dbReference type="Proteomes" id="UP001055879"/>
    </source>
</evidence>
<name>A0ACB8XGI4_ARCLA</name>